<comment type="caution">
    <text evidence="1">The sequence shown here is derived from an EMBL/GenBank/DDBJ whole genome shotgun (WGS) entry which is preliminary data.</text>
</comment>
<reference evidence="1 2" key="1">
    <citation type="submission" date="2012-07" db="EMBL/GenBank/DDBJ databases">
        <title>The Genome Sequence of Bergeyella zoohelcum ATCC 43767.</title>
        <authorList>
            <consortium name="The Broad Institute Genome Sequencing Platform"/>
            <person name="Earl A."/>
            <person name="Ward D."/>
            <person name="Feldgarden M."/>
            <person name="Gevers D."/>
            <person name="Huys G."/>
            <person name="Walker B."/>
            <person name="Young S.K."/>
            <person name="Zeng Q."/>
            <person name="Gargeya S."/>
            <person name="Fitzgerald M."/>
            <person name="Haas B."/>
            <person name="Abouelleil A."/>
            <person name="Alvarado L."/>
            <person name="Arachchi H.M."/>
            <person name="Berlin A.M."/>
            <person name="Chapman S.B."/>
            <person name="Goldberg J."/>
            <person name="Griggs A."/>
            <person name="Gujja S."/>
            <person name="Hansen M."/>
            <person name="Howarth C."/>
            <person name="Imamovic A."/>
            <person name="Larimer J."/>
            <person name="McCowen C."/>
            <person name="Montmayeur A."/>
            <person name="Murphy C."/>
            <person name="Neiman D."/>
            <person name="Pearson M."/>
            <person name="Priest M."/>
            <person name="Roberts A."/>
            <person name="Saif S."/>
            <person name="Shea T."/>
            <person name="Sisk P."/>
            <person name="Sykes S."/>
            <person name="Wortman J."/>
            <person name="Nusbaum C."/>
            <person name="Birren B."/>
        </authorList>
    </citation>
    <scope>NUCLEOTIDE SEQUENCE [LARGE SCALE GENOMIC DNA]</scope>
    <source>
        <strain evidence="1 2">ATCC 43767</strain>
    </source>
</reference>
<dbReference type="STRING" id="883096.HMPREF9699_01452"/>
<dbReference type="eggNOG" id="ENOG502ZG0K">
    <property type="taxonomic scope" value="Bacteria"/>
</dbReference>
<accession>K1M305</accession>
<evidence type="ECO:0000313" key="2">
    <source>
        <dbReference type="Proteomes" id="UP000006085"/>
    </source>
</evidence>
<dbReference type="EMBL" id="AGYA01000025">
    <property type="protein sequence ID" value="EKB56723.1"/>
    <property type="molecule type" value="Genomic_DNA"/>
</dbReference>
<dbReference type="Proteomes" id="UP000006085">
    <property type="component" value="Unassembled WGS sequence"/>
</dbReference>
<name>K1M305_9FLAO</name>
<protein>
    <submittedName>
        <fullName evidence="1">Uncharacterized protein</fullName>
    </submittedName>
</protein>
<evidence type="ECO:0000313" key="1">
    <source>
        <dbReference type="EMBL" id="EKB56723.1"/>
    </source>
</evidence>
<dbReference type="HOGENOM" id="CLU_173816_0_0_10"/>
<gene>
    <name evidence="1" type="ORF">HMPREF9699_01452</name>
</gene>
<sequence>MEYPISLDTALSIVGELKVNAIKEKKVATDSEEIKYLDSKISMYLNEERILYGIDELLKLSIIDKIINYYSPLVKKINGGA</sequence>
<keyword evidence="2" id="KW-1185">Reference proteome</keyword>
<proteinExistence type="predicted"/>
<dbReference type="RefSeq" id="WP_002663688.1">
    <property type="nucleotide sequence ID" value="NZ_JH932293.1"/>
</dbReference>
<organism evidence="1 2">
    <name type="scientific">Bergeyella zoohelcum ATCC 43767</name>
    <dbReference type="NCBI Taxonomy" id="883096"/>
    <lineage>
        <taxon>Bacteria</taxon>
        <taxon>Pseudomonadati</taxon>
        <taxon>Bacteroidota</taxon>
        <taxon>Flavobacteriia</taxon>
        <taxon>Flavobacteriales</taxon>
        <taxon>Weeksellaceae</taxon>
        <taxon>Bergeyella</taxon>
    </lineage>
</organism>
<dbReference type="AlphaFoldDB" id="K1M305"/>
<dbReference type="OrthoDB" id="1149175at2"/>